<evidence type="ECO:0000256" key="8">
    <source>
        <dbReference type="ARBA" id="ARBA00023012"/>
    </source>
</evidence>
<comment type="catalytic activity">
    <reaction evidence="1">
        <text>ATP + protein L-histidine = ADP + protein N-phospho-L-histidine.</text>
        <dbReference type="EC" id="2.7.13.3"/>
    </reaction>
</comment>
<keyword evidence="7 11" id="KW-0067">ATP-binding</keyword>
<evidence type="ECO:0000256" key="2">
    <source>
        <dbReference type="ARBA" id="ARBA00012438"/>
    </source>
</evidence>
<evidence type="ECO:0000256" key="3">
    <source>
        <dbReference type="ARBA" id="ARBA00022553"/>
    </source>
</evidence>
<evidence type="ECO:0000313" key="12">
    <source>
        <dbReference type="Proteomes" id="UP000238220"/>
    </source>
</evidence>
<dbReference type="AlphaFoldDB" id="A0A2S5TBP2"/>
<dbReference type="GO" id="GO:0005524">
    <property type="term" value="F:ATP binding"/>
    <property type="evidence" value="ECO:0007669"/>
    <property type="project" value="UniProtKB-KW"/>
</dbReference>
<evidence type="ECO:0000313" key="11">
    <source>
        <dbReference type="EMBL" id="PPE72424.1"/>
    </source>
</evidence>
<accession>A0A2S5TBP2</accession>
<dbReference type="GO" id="GO:0000160">
    <property type="term" value="P:phosphorelay signal transduction system"/>
    <property type="evidence" value="ECO:0007669"/>
    <property type="project" value="UniProtKB-KW"/>
</dbReference>
<dbReference type="InterPro" id="IPR005467">
    <property type="entry name" value="His_kinase_dom"/>
</dbReference>
<reference evidence="11 12" key="1">
    <citation type="submission" date="2018-02" db="EMBL/GenBank/DDBJ databases">
        <title>Genome sequencing of Solimonas sp. HR-BB.</title>
        <authorList>
            <person name="Lee Y."/>
            <person name="Jeon C.O."/>
        </authorList>
    </citation>
    <scope>NUCLEOTIDE SEQUENCE [LARGE SCALE GENOMIC DNA]</scope>
    <source>
        <strain evidence="11 12">HR-BB</strain>
    </source>
</reference>
<dbReference type="GO" id="GO:0004673">
    <property type="term" value="F:protein histidine kinase activity"/>
    <property type="evidence" value="ECO:0007669"/>
    <property type="project" value="UniProtKB-EC"/>
</dbReference>
<dbReference type="EC" id="2.7.13.3" evidence="2"/>
<evidence type="ECO:0000256" key="5">
    <source>
        <dbReference type="ARBA" id="ARBA00022741"/>
    </source>
</evidence>
<evidence type="ECO:0000256" key="4">
    <source>
        <dbReference type="ARBA" id="ARBA00022679"/>
    </source>
</evidence>
<dbReference type="OrthoDB" id="9816482at2"/>
<feature type="region of interest" description="Disordered" evidence="9">
    <location>
        <begin position="493"/>
        <end position="521"/>
    </location>
</feature>
<dbReference type="Pfam" id="PF02518">
    <property type="entry name" value="HATPase_c"/>
    <property type="match status" value="1"/>
</dbReference>
<dbReference type="PRINTS" id="PR00344">
    <property type="entry name" value="BCTRLSENSOR"/>
</dbReference>
<name>A0A2S5TBP2_9GAMM</name>
<keyword evidence="4" id="KW-0808">Transferase</keyword>
<dbReference type="EMBL" id="PSNW01000012">
    <property type="protein sequence ID" value="PPE72424.1"/>
    <property type="molecule type" value="Genomic_DNA"/>
</dbReference>
<keyword evidence="12" id="KW-1185">Reference proteome</keyword>
<dbReference type="SUPFAM" id="SSF55874">
    <property type="entry name" value="ATPase domain of HSP90 chaperone/DNA topoisomerase II/histidine kinase"/>
    <property type="match status" value="2"/>
</dbReference>
<feature type="domain" description="Histidine kinase" evidence="10">
    <location>
        <begin position="561"/>
        <end position="783"/>
    </location>
</feature>
<dbReference type="RefSeq" id="WP_104231740.1">
    <property type="nucleotide sequence ID" value="NZ_PSNW01000012.1"/>
</dbReference>
<proteinExistence type="predicted"/>
<dbReference type="SMART" id="SM00387">
    <property type="entry name" value="HATPase_c"/>
    <property type="match status" value="2"/>
</dbReference>
<dbReference type="InterPro" id="IPR004358">
    <property type="entry name" value="Sig_transdc_His_kin-like_C"/>
</dbReference>
<protein>
    <recommendedName>
        <fullName evidence="2">histidine kinase</fullName>
        <ecNumber evidence="2">2.7.13.3</ecNumber>
    </recommendedName>
</protein>
<evidence type="ECO:0000256" key="7">
    <source>
        <dbReference type="ARBA" id="ARBA00022840"/>
    </source>
</evidence>
<keyword evidence="8" id="KW-0902">Two-component regulatory system</keyword>
<comment type="caution">
    <text evidence="11">The sequence shown here is derived from an EMBL/GenBank/DDBJ whole genome shotgun (WGS) entry which is preliminary data.</text>
</comment>
<keyword evidence="3" id="KW-0597">Phosphoprotein</keyword>
<dbReference type="PANTHER" id="PTHR43065">
    <property type="entry name" value="SENSOR HISTIDINE KINASE"/>
    <property type="match status" value="1"/>
</dbReference>
<feature type="compositionally biased region" description="Low complexity" evidence="9">
    <location>
        <begin position="493"/>
        <end position="508"/>
    </location>
</feature>
<organism evidence="11 12">
    <name type="scientific">Solimonas fluminis</name>
    <dbReference type="NCBI Taxonomy" id="2086571"/>
    <lineage>
        <taxon>Bacteria</taxon>
        <taxon>Pseudomonadati</taxon>
        <taxon>Pseudomonadota</taxon>
        <taxon>Gammaproteobacteria</taxon>
        <taxon>Nevskiales</taxon>
        <taxon>Nevskiaceae</taxon>
        <taxon>Solimonas</taxon>
    </lineage>
</organism>
<dbReference type="InterPro" id="IPR003594">
    <property type="entry name" value="HATPase_dom"/>
</dbReference>
<dbReference type="PANTHER" id="PTHR43065:SF10">
    <property type="entry name" value="PEROXIDE STRESS-ACTIVATED HISTIDINE KINASE MAK3"/>
    <property type="match status" value="1"/>
</dbReference>
<dbReference type="CDD" id="cd00075">
    <property type="entry name" value="HATPase"/>
    <property type="match status" value="1"/>
</dbReference>
<evidence type="ECO:0000256" key="1">
    <source>
        <dbReference type="ARBA" id="ARBA00000085"/>
    </source>
</evidence>
<dbReference type="PROSITE" id="PS50109">
    <property type="entry name" value="HIS_KIN"/>
    <property type="match status" value="1"/>
</dbReference>
<keyword evidence="6" id="KW-0418">Kinase</keyword>
<evidence type="ECO:0000259" key="10">
    <source>
        <dbReference type="PROSITE" id="PS50109"/>
    </source>
</evidence>
<feature type="region of interest" description="Disordered" evidence="9">
    <location>
        <begin position="454"/>
        <end position="477"/>
    </location>
</feature>
<dbReference type="Pfam" id="PF13589">
    <property type="entry name" value="HATPase_c_3"/>
    <property type="match status" value="1"/>
</dbReference>
<dbReference type="Proteomes" id="UP000238220">
    <property type="component" value="Unassembled WGS sequence"/>
</dbReference>
<evidence type="ECO:0000256" key="6">
    <source>
        <dbReference type="ARBA" id="ARBA00022777"/>
    </source>
</evidence>
<keyword evidence="5" id="KW-0547">Nucleotide-binding</keyword>
<gene>
    <name evidence="11" type="ORF">C3942_17925</name>
</gene>
<dbReference type="InterPro" id="IPR036890">
    <property type="entry name" value="HATPase_C_sf"/>
</dbReference>
<sequence>MTKSIRGSLEEALQEESLDYARILSLAHDLSKEDSSRVRFSVDASHISRLGLELVSKQETAISELIKNAYDADAVTVDVVFKDSDEPGGILEIIDSGNGMSREQLLNGFMRISTTDKMSEPRSPGFGRQRAGRKGIGRFAAQRLGRRLHISTQQAGAGDSLEVEIDWDRFSAGVDLYSVSNEIRVCPAKASAGTTVKIFDLRDSWSEAQIRRAYRYVSDLLHPFPIERRKRLVDAGIQIPSSTDPGFKATFYKEQEGDIVSIASDEQDILGNAAAKLTAYVDGSGRVMYDLSSGRYKIDKKAVPLRFESKLRPKGSQTFDAYSRLSGVHLTAHYFIQEELPAGTRGMVREILNRTGGIRVYRNGFRVLPYGESFDDWLGLQRSSALRELLPPHSNTNFIGLVEVDDIDGTRFQETASREGLIENEAFLQLQDFSYRALMAAVIEIARARNRKVFASDEKPTKKPSGEQKGDGESVSEKAKNVATKLRYLAKNADSAAVVDPPSSSPAPEGLESPDEQSADTAQALKALADEVEEIGAASREALEEIGMLRVLASLGLTIGEFTHEVRHTLAALAIAIEGIGSGSSVNEALSKELTEHVLLLRGYLRYFDDAVTQNAHRRLEVHELRDIVNEFVEVLRPTLKRQNVSVEAKFNGYDLFTKPMHKSEWASTLLNLLTNSLKAIQRAGVEGRIFIAAGAVDGNLQIDFSDNGDGIPKENWGAVFDAFFTTSAPPGALASHSEQLVGTGLGLKIVKDIFDGVGGDIEVVSPPDGFSTCMRLTIPRATKDQIGDEQY</sequence>
<evidence type="ECO:0000256" key="9">
    <source>
        <dbReference type="SAM" id="MobiDB-lite"/>
    </source>
</evidence>
<dbReference type="Gene3D" id="3.30.565.10">
    <property type="entry name" value="Histidine kinase-like ATPase, C-terminal domain"/>
    <property type="match status" value="2"/>
</dbReference>